<dbReference type="HOGENOM" id="CLU_2927153_0_0_1"/>
<organism evidence="1 2">
    <name type="scientific">Solanum tuberosum</name>
    <name type="common">Potato</name>
    <dbReference type="NCBI Taxonomy" id="4113"/>
    <lineage>
        <taxon>Eukaryota</taxon>
        <taxon>Viridiplantae</taxon>
        <taxon>Streptophyta</taxon>
        <taxon>Embryophyta</taxon>
        <taxon>Tracheophyta</taxon>
        <taxon>Spermatophyta</taxon>
        <taxon>Magnoliopsida</taxon>
        <taxon>eudicotyledons</taxon>
        <taxon>Gunneridae</taxon>
        <taxon>Pentapetalae</taxon>
        <taxon>asterids</taxon>
        <taxon>lamiids</taxon>
        <taxon>Solanales</taxon>
        <taxon>Solanaceae</taxon>
        <taxon>Solanoideae</taxon>
        <taxon>Solaneae</taxon>
        <taxon>Solanum</taxon>
    </lineage>
</organism>
<dbReference type="Proteomes" id="UP000011115">
    <property type="component" value="Unassembled WGS sequence"/>
</dbReference>
<evidence type="ECO:0000313" key="1">
    <source>
        <dbReference type="EnsemblPlants" id="PGSC0003DMT400050896"/>
    </source>
</evidence>
<keyword evidence="2" id="KW-1185">Reference proteome</keyword>
<dbReference type="AlphaFoldDB" id="M1BR15"/>
<sequence length="61" mass="6783">MMMVETSRPALGQNINRKRCKVDRKGSVIDGRRMDLAKNHRKLPFSGGLSRSLAEIDGRGA</sequence>
<name>M1BR15_SOLTU</name>
<reference evidence="2" key="1">
    <citation type="journal article" date="2011" name="Nature">
        <title>Genome sequence and analysis of the tuber crop potato.</title>
        <authorList>
            <consortium name="The Potato Genome Sequencing Consortium"/>
        </authorList>
    </citation>
    <scope>NUCLEOTIDE SEQUENCE [LARGE SCALE GENOMIC DNA]</scope>
    <source>
        <strain evidence="2">cv. DM1-3 516 R44</strain>
    </source>
</reference>
<proteinExistence type="predicted"/>
<reference evidence="1" key="2">
    <citation type="submission" date="2015-06" db="UniProtKB">
        <authorList>
            <consortium name="EnsemblPlants"/>
        </authorList>
    </citation>
    <scope>IDENTIFICATION</scope>
    <source>
        <strain evidence="1">DM1-3 516 R44</strain>
    </source>
</reference>
<dbReference type="PaxDb" id="4113-PGSC0003DMT400050896"/>
<dbReference type="Gramene" id="PGSC0003DMT400050896">
    <property type="protein sequence ID" value="PGSC0003DMT400050896"/>
    <property type="gene ID" value="PGSC0003DMG400019770"/>
</dbReference>
<evidence type="ECO:0000313" key="2">
    <source>
        <dbReference type="Proteomes" id="UP000011115"/>
    </source>
</evidence>
<dbReference type="EnsemblPlants" id="PGSC0003DMT400050896">
    <property type="protein sequence ID" value="PGSC0003DMT400050896"/>
    <property type="gene ID" value="PGSC0003DMG400019770"/>
</dbReference>
<accession>M1BR15</accession>
<dbReference type="InParanoid" id="M1BR15"/>
<protein>
    <submittedName>
        <fullName evidence="1">Uncharacterized protein</fullName>
    </submittedName>
</protein>